<dbReference type="Proteomes" id="UP000076532">
    <property type="component" value="Unassembled WGS sequence"/>
</dbReference>
<dbReference type="EMBL" id="KV417588">
    <property type="protein sequence ID" value="KZP16949.1"/>
    <property type="molecule type" value="Genomic_DNA"/>
</dbReference>
<evidence type="ECO:0000313" key="2">
    <source>
        <dbReference type="Proteomes" id="UP000076532"/>
    </source>
</evidence>
<accession>A0A166FLW4</accession>
<name>A0A166FLW4_9AGAM</name>
<reference evidence="1 2" key="1">
    <citation type="journal article" date="2016" name="Mol. Biol. Evol.">
        <title>Comparative Genomics of Early-Diverging Mushroom-Forming Fungi Provides Insights into the Origins of Lignocellulose Decay Capabilities.</title>
        <authorList>
            <person name="Nagy L.G."/>
            <person name="Riley R."/>
            <person name="Tritt A."/>
            <person name="Adam C."/>
            <person name="Daum C."/>
            <person name="Floudas D."/>
            <person name="Sun H."/>
            <person name="Yadav J.S."/>
            <person name="Pangilinan J."/>
            <person name="Larsson K.H."/>
            <person name="Matsuura K."/>
            <person name="Barry K."/>
            <person name="Labutti K."/>
            <person name="Kuo R."/>
            <person name="Ohm R.A."/>
            <person name="Bhattacharya S.S."/>
            <person name="Shirouzu T."/>
            <person name="Yoshinaga Y."/>
            <person name="Martin F.M."/>
            <person name="Grigoriev I.V."/>
            <person name="Hibbett D.S."/>
        </authorList>
    </citation>
    <scope>NUCLEOTIDE SEQUENCE [LARGE SCALE GENOMIC DNA]</scope>
    <source>
        <strain evidence="1 2">CBS 109695</strain>
    </source>
</reference>
<dbReference type="AlphaFoldDB" id="A0A166FLW4"/>
<gene>
    <name evidence="1" type="ORF">FIBSPDRAFT_41246</name>
</gene>
<keyword evidence="2" id="KW-1185">Reference proteome</keyword>
<proteinExistence type="predicted"/>
<sequence length="101" mass="11373">MLPLPFNGCGGVMLATGTVGAAQHKMRVRRAAEEIFRCVRRGWEHSVERGGLLRGDGEYGGLVAGIGGRLRVCRRLLKFIHPLKRVQDWSERERSAYLRAR</sequence>
<evidence type="ECO:0000313" key="1">
    <source>
        <dbReference type="EMBL" id="KZP16949.1"/>
    </source>
</evidence>
<protein>
    <submittedName>
        <fullName evidence="1">Uncharacterized protein</fullName>
    </submittedName>
</protein>
<organism evidence="1 2">
    <name type="scientific">Athelia psychrophila</name>
    <dbReference type="NCBI Taxonomy" id="1759441"/>
    <lineage>
        <taxon>Eukaryota</taxon>
        <taxon>Fungi</taxon>
        <taxon>Dikarya</taxon>
        <taxon>Basidiomycota</taxon>
        <taxon>Agaricomycotina</taxon>
        <taxon>Agaricomycetes</taxon>
        <taxon>Agaricomycetidae</taxon>
        <taxon>Atheliales</taxon>
        <taxon>Atheliaceae</taxon>
        <taxon>Athelia</taxon>
    </lineage>
</organism>